<sequence length="526" mass="55432">MLLVGFGALAAASAAVVLPILLYYHFVDCKKSNAATAFTFCCTLTLALLLAFLVPIDIMLASSMGSGSLRAQADSDGAPAPSVAEAAAAAHASNTASAFTPAGAAAAAAAAEGWRALKNAFLPLTVELLQRMYAFLGFAVFICCFLLTPAAIFYSNESNRRRAQDVDEYDALPCETCFVALKRTGCYVVGLGAILLILLALRPGMPSPTFFKTVESYATPTQQNAPNVPQNPHASSNPAGLMAAAAAAASAAAAAASAAAVKAAAAARQVDSEAIQLYTAQLLGVHKTGVDSLLFLGACFLCAAQVVWIFFGAFGLAAVPLAWLRRGPSTHQKQQQVQQEITALREQQRRIQSKYAGNLHAMGAKDREVLERLRIQQRLCSEKHYQLQVLLLLSALLANHILAAALCIFTAAPQYASFGNQMFTPHNGSDAISCSLHAAAAGTSCRLTIFAAALSRVAFAWTAQTVLSKAHALNKAANTIEAEESLGKKEPLLIALNPSSRFSRVHPRGSTHGEPRGNQDRNNCAL</sequence>
<dbReference type="RefSeq" id="XP_026189929.1">
    <property type="nucleotide sequence ID" value="XM_026334144.1"/>
</dbReference>
<dbReference type="AlphaFoldDB" id="A0A6P6RQU9"/>
<protein>
    <submittedName>
        <fullName evidence="4">Uncharacterized protein LOC34618998</fullName>
    </submittedName>
</protein>
<feature type="transmembrane region" description="Helical" evidence="2">
    <location>
        <begin position="293"/>
        <end position="324"/>
    </location>
</feature>
<evidence type="ECO:0000313" key="4">
    <source>
        <dbReference type="RefSeq" id="XP_026189929.1"/>
    </source>
</evidence>
<dbReference type="GO" id="GO:0005774">
    <property type="term" value="C:vacuolar membrane"/>
    <property type="evidence" value="ECO:0007669"/>
    <property type="project" value="TreeGrafter"/>
</dbReference>
<evidence type="ECO:0000256" key="2">
    <source>
        <dbReference type="SAM" id="Phobius"/>
    </source>
</evidence>
<gene>
    <name evidence="4" type="primary">LOC34618998</name>
</gene>
<accession>A0A6P6RQU9</accession>
<name>A0A6P6RQU9_9EIME</name>
<keyword evidence="2" id="KW-1133">Transmembrane helix</keyword>
<dbReference type="InterPro" id="IPR050854">
    <property type="entry name" value="LMBD1_LysCbl_Transport"/>
</dbReference>
<dbReference type="PANTHER" id="PTHR16130:SF2">
    <property type="entry name" value="LYSOSOMAL COBALAMIN TRANSPORT ESCORT PROTEIN LMBD1"/>
    <property type="match status" value="1"/>
</dbReference>
<organism evidence="3 4">
    <name type="scientific">Cyclospora cayetanensis</name>
    <dbReference type="NCBI Taxonomy" id="88456"/>
    <lineage>
        <taxon>Eukaryota</taxon>
        <taxon>Sar</taxon>
        <taxon>Alveolata</taxon>
        <taxon>Apicomplexa</taxon>
        <taxon>Conoidasida</taxon>
        <taxon>Coccidia</taxon>
        <taxon>Eucoccidiorida</taxon>
        <taxon>Eimeriorina</taxon>
        <taxon>Eimeriidae</taxon>
        <taxon>Cyclospora</taxon>
    </lineage>
</organism>
<feature type="transmembrane region" description="Helical" evidence="2">
    <location>
        <begin position="132"/>
        <end position="154"/>
    </location>
</feature>
<feature type="transmembrane region" description="Helical" evidence="2">
    <location>
        <begin position="6"/>
        <end position="27"/>
    </location>
</feature>
<keyword evidence="2" id="KW-0472">Membrane</keyword>
<feature type="region of interest" description="Disordered" evidence="1">
    <location>
        <begin position="503"/>
        <end position="526"/>
    </location>
</feature>
<dbReference type="GO" id="GO:0072665">
    <property type="term" value="P:protein localization to vacuole"/>
    <property type="evidence" value="ECO:0007669"/>
    <property type="project" value="TreeGrafter"/>
</dbReference>
<evidence type="ECO:0000256" key="1">
    <source>
        <dbReference type="SAM" id="MobiDB-lite"/>
    </source>
</evidence>
<keyword evidence="2" id="KW-0812">Transmembrane</keyword>
<dbReference type="Proteomes" id="UP000515125">
    <property type="component" value="Unplaced"/>
</dbReference>
<evidence type="ECO:0000313" key="3">
    <source>
        <dbReference type="Proteomes" id="UP000515125"/>
    </source>
</evidence>
<dbReference type="GeneID" id="34618998"/>
<dbReference type="PANTHER" id="PTHR16130">
    <property type="entry name" value="LYSOSOMAL COBALAMIN TRANSPORTER-RELATED"/>
    <property type="match status" value="1"/>
</dbReference>
<feature type="transmembrane region" description="Helical" evidence="2">
    <location>
        <begin position="389"/>
        <end position="412"/>
    </location>
</feature>
<proteinExistence type="predicted"/>
<feature type="transmembrane region" description="Helical" evidence="2">
    <location>
        <begin position="34"/>
        <end position="56"/>
    </location>
</feature>
<keyword evidence="3" id="KW-1185">Reference proteome</keyword>
<dbReference type="OrthoDB" id="347187at2759"/>
<feature type="transmembrane region" description="Helical" evidence="2">
    <location>
        <begin position="186"/>
        <end position="205"/>
    </location>
</feature>
<reference evidence="4" key="1">
    <citation type="submission" date="2025-08" db="UniProtKB">
        <authorList>
            <consortium name="RefSeq"/>
        </authorList>
    </citation>
    <scope>IDENTIFICATION</scope>
</reference>